<feature type="region of interest" description="Disordered" evidence="1">
    <location>
        <begin position="1"/>
        <end position="48"/>
    </location>
</feature>
<gene>
    <name evidence="2" type="ORF">MtrunA17_Chr7g0228051</name>
</gene>
<feature type="compositionally biased region" description="Polar residues" evidence="1">
    <location>
        <begin position="1"/>
        <end position="12"/>
    </location>
</feature>
<comment type="caution">
    <text evidence="2">The sequence shown here is derived from an EMBL/GenBank/DDBJ whole genome shotgun (WGS) entry which is preliminary data.</text>
</comment>
<protein>
    <submittedName>
        <fullName evidence="2">Uncharacterized protein</fullName>
    </submittedName>
</protein>
<accession>A0A396GVV1</accession>
<reference evidence="2" key="1">
    <citation type="journal article" date="2018" name="Nat. Plants">
        <title>Whole-genome landscape of Medicago truncatula symbiotic genes.</title>
        <authorList>
            <person name="Pecrix Y."/>
            <person name="Gamas P."/>
            <person name="Carrere S."/>
        </authorList>
    </citation>
    <scope>NUCLEOTIDE SEQUENCE</scope>
    <source>
        <tissue evidence="2">Leaves</tissue>
    </source>
</reference>
<evidence type="ECO:0000256" key="1">
    <source>
        <dbReference type="SAM" id="MobiDB-lite"/>
    </source>
</evidence>
<dbReference type="Gramene" id="rna39456">
    <property type="protein sequence ID" value="RHN45222.1"/>
    <property type="gene ID" value="gene39456"/>
</dbReference>
<evidence type="ECO:0000313" key="2">
    <source>
        <dbReference type="EMBL" id="RHN45222.1"/>
    </source>
</evidence>
<dbReference type="AlphaFoldDB" id="A0A396GVV1"/>
<sequence length="89" mass="9722">MENFQAEPSNELVSDAPEGFDNGSGSGSDIGNISSGDEDVGESNNEGFPCNHDVATAVDCMVDVRKINLKEMSCEEIMRYHFLDRESKC</sequence>
<name>A0A396GVV1_MEDTR</name>
<dbReference type="EMBL" id="PSQE01000007">
    <property type="protein sequence ID" value="RHN45222.1"/>
    <property type="molecule type" value="Genomic_DNA"/>
</dbReference>
<organism evidence="2">
    <name type="scientific">Medicago truncatula</name>
    <name type="common">Barrel medic</name>
    <name type="synonym">Medicago tribuloides</name>
    <dbReference type="NCBI Taxonomy" id="3880"/>
    <lineage>
        <taxon>Eukaryota</taxon>
        <taxon>Viridiplantae</taxon>
        <taxon>Streptophyta</taxon>
        <taxon>Embryophyta</taxon>
        <taxon>Tracheophyta</taxon>
        <taxon>Spermatophyta</taxon>
        <taxon>Magnoliopsida</taxon>
        <taxon>eudicotyledons</taxon>
        <taxon>Gunneridae</taxon>
        <taxon>Pentapetalae</taxon>
        <taxon>rosids</taxon>
        <taxon>fabids</taxon>
        <taxon>Fabales</taxon>
        <taxon>Fabaceae</taxon>
        <taxon>Papilionoideae</taxon>
        <taxon>50 kb inversion clade</taxon>
        <taxon>NPAAA clade</taxon>
        <taxon>Hologalegina</taxon>
        <taxon>IRL clade</taxon>
        <taxon>Trifolieae</taxon>
        <taxon>Medicago</taxon>
    </lineage>
</organism>
<proteinExistence type="predicted"/>
<dbReference type="Proteomes" id="UP000265566">
    <property type="component" value="Chromosome 7"/>
</dbReference>